<dbReference type="RefSeq" id="WP_323983842.1">
    <property type="nucleotide sequence ID" value="NZ_JAYKBW010000011.1"/>
</dbReference>
<protein>
    <submittedName>
        <fullName evidence="6">Restriction endonuclease subunit S</fullName>
        <ecNumber evidence="6">3.1.21.-</ecNumber>
    </submittedName>
</protein>
<keyword evidence="4" id="KW-0175">Coiled coil</keyword>
<keyword evidence="3" id="KW-0238">DNA-binding</keyword>
<organism evidence="6 7">
    <name type="scientific">Capnocytophaga gingivalis</name>
    <dbReference type="NCBI Taxonomy" id="1017"/>
    <lineage>
        <taxon>Bacteria</taxon>
        <taxon>Pseudomonadati</taxon>
        <taxon>Bacteroidota</taxon>
        <taxon>Flavobacteriia</taxon>
        <taxon>Flavobacteriales</taxon>
        <taxon>Flavobacteriaceae</taxon>
        <taxon>Capnocytophaga</taxon>
    </lineage>
</organism>
<reference evidence="6 7" key="1">
    <citation type="submission" date="2023-12" db="EMBL/GenBank/DDBJ databases">
        <title>Genomic sequences of Capnocytophaga and Parvimonas strains.</title>
        <authorList>
            <person name="Watt R.M."/>
            <person name="Wang M."/>
            <person name="Yang T."/>
            <person name="Tong W.M."/>
        </authorList>
    </citation>
    <scope>NUCLEOTIDE SEQUENCE [LARGE SCALE GENOMIC DNA]</scope>
    <source>
        <strain evidence="6 7">CCUG 13096</strain>
    </source>
</reference>
<dbReference type="InterPro" id="IPR051212">
    <property type="entry name" value="Type-I_RE_S_subunit"/>
</dbReference>
<dbReference type="Proteomes" id="UP001311730">
    <property type="component" value="Unassembled WGS sequence"/>
</dbReference>
<evidence type="ECO:0000256" key="4">
    <source>
        <dbReference type="SAM" id="Coils"/>
    </source>
</evidence>
<dbReference type="GO" id="GO:0004519">
    <property type="term" value="F:endonuclease activity"/>
    <property type="evidence" value="ECO:0007669"/>
    <property type="project" value="UniProtKB-KW"/>
</dbReference>
<feature type="domain" description="Type I restriction modification DNA specificity" evidence="5">
    <location>
        <begin position="319"/>
        <end position="453"/>
    </location>
</feature>
<keyword evidence="7" id="KW-1185">Reference proteome</keyword>
<proteinExistence type="inferred from homology"/>
<dbReference type="EC" id="3.1.21.-" evidence="6"/>
<sequence length="456" mass="51925">MNTKQIRQKILDLAIRGELVPQDPTDEPASVLLERIRAEKEQLIKDKKLKRDKKDNEPIDEVPFELPEGWEWCRLGEIAYIAAGSTPESSSFVNKGIPYLKVYNLRNQAIDFDYKPQYIKESIHNGILKRSKTEIGDLIMNIVGPPLGKLAIIPTSLPESNFNQAAVLIRPYFYKNIINKYLFYFLSEMSEINSISTKGSAGQINISLSQSKNIRVPFPPLAEQERIAKKVEQLLTIVDTIEQLQEELKALVKQTKNQVLNYAIAGKLTHQDPNDEPAEELLKRIGKTTTTAADNPYEKLPKGWASTQLQVLCQLLDGEKKEAVSLPYLDVAFLRGRTESNYKESGRYIPKNTHLILVDGENSGEIFTTTTEGYQGSTLKILNISKEINEQYLFYVLKKEQQLFKESKTGSAIPHLNKKLFKELKVLLPPLAEQHRIVQQIETFFASFDQIEKMLT</sequence>
<evidence type="ECO:0000256" key="2">
    <source>
        <dbReference type="ARBA" id="ARBA00022747"/>
    </source>
</evidence>
<keyword evidence="6" id="KW-0378">Hydrolase</keyword>
<dbReference type="PANTHER" id="PTHR43140">
    <property type="entry name" value="TYPE-1 RESTRICTION ENZYME ECOKI SPECIFICITY PROTEIN"/>
    <property type="match status" value="1"/>
</dbReference>
<dbReference type="Pfam" id="PF01420">
    <property type="entry name" value="Methylase_S"/>
    <property type="match status" value="2"/>
</dbReference>
<feature type="coiled-coil region" evidence="4">
    <location>
        <begin position="234"/>
        <end position="261"/>
    </location>
</feature>
<evidence type="ECO:0000259" key="5">
    <source>
        <dbReference type="Pfam" id="PF01420"/>
    </source>
</evidence>
<accession>A0ABU5Z9P1</accession>
<dbReference type="CDD" id="cd17246">
    <property type="entry name" value="RMtype1_S_SonII-TRD2-CR2_like"/>
    <property type="match status" value="1"/>
</dbReference>
<feature type="domain" description="Type I restriction modification DNA specificity" evidence="5">
    <location>
        <begin position="67"/>
        <end position="249"/>
    </location>
</feature>
<evidence type="ECO:0000256" key="3">
    <source>
        <dbReference type="ARBA" id="ARBA00023125"/>
    </source>
</evidence>
<gene>
    <name evidence="6" type="ORF">VJJ08_10325</name>
</gene>
<dbReference type="InterPro" id="IPR000055">
    <property type="entry name" value="Restrct_endonuc_typeI_TRD"/>
</dbReference>
<keyword evidence="2" id="KW-0680">Restriction system</keyword>
<evidence type="ECO:0000313" key="7">
    <source>
        <dbReference type="Proteomes" id="UP001311730"/>
    </source>
</evidence>
<evidence type="ECO:0000256" key="1">
    <source>
        <dbReference type="ARBA" id="ARBA00010923"/>
    </source>
</evidence>
<keyword evidence="6" id="KW-0540">Nuclease</keyword>
<keyword evidence="6" id="KW-0255">Endonuclease</keyword>
<dbReference type="SUPFAM" id="SSF116734">
    <property type="entry name" value="DNA methylase specificity domain"/>
    <property type="match status" value="2"/>
</dbReference>
<dbReference type="EMBL" id="JAYKBW010000011">
    <property type="protein sequence ID" value="MEB3075690.1"/>
    <property type="molecule type" value="Genomic_DNA"/>
</dbReference>
<dbReference type="GO" id="GO:0016787">
    <property type="term" value="F:hydrolase activity"/>
    <property type="evidence" value="ECO:0007669"/>
    <property type="project" value="UniProtKB-KW"/>
</dbReference>
<comment type="similarity">
    <text evidence="1">Belongs to the type-I restriction system S methylase family.</text>
</comment>
<dbReference type="PANTHER" id="PTHR43140:SF1">
    <property type="entry name" value="TYPE I RESTRICTION ENZYME ECOKI SPECIFICITY SUBUNIT"/>
    <property type="match status" value="1"/>
</dbReference>
<dbReference type="InterPro" id="IPR044946">
    <property type="entry name" value="Restrct_endonuc_typeI_TRD_sf"/>
</dbReference>
<dbReference type="Gene3D" id="3.90.220.20">
    <property type="entry name" value="DNA methylase specificity domains"/>
    <property type="match status" value="2"/>
</dbReference>
<name>A0ABU5Z9P1_9FLAO</name>
<comment type="caution">
    <text evidence="6">The sequence shown here is derived from an EMBL/GenBank/DDBJ whole genome shotgun (WGS) entry which is preliminary data.</text>
</comment>
<evidence type="ECO:0000313" key="6">
    <source>
        <dbReference type="EMBL" id="MEB3075690.1"/>
    </source>
</evidence>